<gene>
    <name evidence="2" type="ORF">Ocin01_07233</name>
</gene>
<dbReference type="Proteomes" id="UP000094527">
    <property type="component" value="Unassembled WGS sequence"/>
</dbReference>
<protein>
    <submittedName>
        <fullName evidence="2">Uncharacterized protein</fullName>
    </submittedName>
</protein>
<evidence type="ECO:0000313" key="3">
    <source>
        <dbReference type="Proteomes" id="UP000094527"/>
    </source>
</evidence>
<proteinExistence type="predicted"/>
<name>A0A1D2N3E7_ORCCI</name>
<evidence type="ECO:0000313" key="2">
    <source>
        <dbReference type="EMBL" id="ODM99445.1"/>
    </source>
</evidence>
<feature type="compositionally biased region" description="Acidic residues" evidence="1">
    <location>
        <begin position="639"/>
        <end position="648"/>
    </location>
</feature>
<evidence type="ECO:0000256" key="1">
    <source>
        <dbReference type="SAM" id="MobiDB-lite"/>
    </source>
</evidence>
<sequence length="648" mass="74425">MASGGDALIGADPQTENEFQKEAVTEIFDSPWAYMPSPVFRQLISKMGSHFNPVARQVCISWLAYVDNEIGLSVKVDDTLPGNLEFVQSVKVAQARIVKWHGISMNMDSLPDCHSSLNNDFALFQFPTCLQKLTLTGKMPEQWTFRNLSQFPNLTHLVLRGASMHLQDMTGNPLPEPAFSPENPLSQNYQQYEPVVGPPVWMKKLAKLELIMNEFSYPSGLPLSVRLREPERALQHERHCQHLYHIVVNNATFILTNLRSNALKAAQLYIYPKAGIIPPTSINWRHLPLQKFLAHHRATLKELYLPEFEGKFDTTGVDIAGYSICLRKLQLELRKYIGDREQNFSQNSSYWQNLLMNQTRLVDLELSLADFPISWIDETLHSLAFSCKETLNFVDIAIEVADEPARINLELFTYCHNLEILKLSGKDHPLVAVNFCKLPESLKKIKLASSLLEIPDPEQIDKYTKLEMLELFTITILNGDHNLERTSQLALKLVQLRGLNYLSVSFDSPWCSGDSDIYTGLQSLDRDYMSVSVFCLKMNLIYELDHGWGDERFDIDKNQVECFNTREPEDYPTWHRNAISVDDEDHRLLIFHTLPFLLDLRERRRSQRFGDDEENNDADDDDSDSDDLETVVSNGSNLDFEDWDRETD</sequence>
<dbReference type="AlphaFoldDB" id="A0A1D2N3E7"/>
<feature type="region of interest" description="Disordered" evidence="1">
    <location>
        <begin position="608"/>
        <end position="648"/>
    </location>
</feature>
<dbReference type="EMBL" id="LJIJ01000281">
    <property type="protein sequence ID" value="ODM99445.1"/>
    <property type="molecule type" value="Genomic_DNA"/>
</dbReference>
<organism evidence="2 3">
    <name type="scientific">Orchesella cincta</name>
    <name type="common">Springtail</name>
    <name type="synonym">Podura cincta</name>
    <dbReference type="NCBI Taxonomy" id="48709"/>
    <lineage>
        <taxon>Eukaryota</taxon>
        <taxon>Metazoa</taxon>
        <taxon>Ecdysozoa</taxon>
        <taxon>Arthropoda</taxon>
        <taxon>Hexapoda</taxon>
        <taxon>Collembola</taxon>
        <taxon>Entomobryomorpha</taxon>
        <taxon>Entomobryoidea</taxon>
        <taxon>Orchesellidae</taxon>
        <taxon>Orchesellinae</taxon>
        <taxon>Orchesella</taxon>
    </lineage>
</organism>
<reference evidence="2 3" key="1">
    <citation type="journal article" date="2016" name="Genome Biol. Evol.">
        <title>Gene Family Evolution Reflects Adaptation to Soil Environmental Stressors in the Genome of the Collembolan Orchesella cincta.</title>
        <authorList>
            <person name="Faddeeva-Vakhrusheva A."/>
            <person name="Derks M.F."/>
            <person name="Anvar S.Y."/>
            <person name="Agamennone V."/>
            <person name="Suring W."/>
            <person name="Smit S."/>
            <person name="van Straalen N.M."/>
            <person name="Roelofs D."/>
        </authorList>
    </citation>
    <scope>NUCLEOTIDE SEQUENCE [LARGE SCALE GENOMIC DNA]</scope>
    <source>
        <tissue evidence="2">Mixed pool</tissue>
    </source>
</reference>
<comment type="caution">
    <text evidence="2">The sequence shown here is derived from an EMBL/GenBank/DDBJ whole genome shotgun (WGS) entry which is preliminary data.</text>
</comment>
<accession>A0A1D2N3E7</accession>
<keyword evidence="3" id="KW-1185">Reference proteome</keyword>
<feature type="compositionally biased region" description="Acidic residues" evidence="1">
    <location>
        <begin position="611"/>
        <end position="629"/>
    </location>
</feature>